<proteinExistence type="predicted"/>
<dbReference type="InterPro" id="IPR013762">
    <property type="entry name" value="Integrase-like_cat_sf"/>
</dbReference>
<protein>
    <submittedName>
        <fullName evidence="3">Site-specific integrase</fullName>
    </submittedName>
</protein>
<dbReference type="GO" id="GO:0015074">
    <property type="term" value="P:DNA integration"/>
    <property type="evidence" value="ECO:0007669"/>
    <property type="project" value="InterPro"/>
</dbReference>
<gene>
    <name evidence="3" type="ORF">IPV69_25835</name>
</gene>
<dbReference type="PANTHER" id="PTHR30349:SF64">
    <property type="entry name" value="PROPHAGE INTEGRASE INTD-RELATED"/>
    <property type="match status" value="1"/>
</dbReference>
<keyword evidence="4" id="KW-1185">Reference proteome</keyword>
<dbReference type="KEGG" id="hbs:IPV69_25835"/>
<evidence type="ECO:0000259" key="2">
    <source>
        <dbReference type="Pfam" id="PF00589"/>
    </source>
</evidence>
<dbReference type="SUPFAM" id="SSF56349">
    <property type="entry name" value="DNA breaking-rejoining enzymes"/>
    <property type="match status" value="2"/>
</dbReference>
<dbReference type="PANTHER" id="PTHR30349">
    <property type="entry name" value="PHAGE INTEGRASE-RELATED"/>
    <property type="match status" value="1"/>
</dbReference>
<dbReference type="InterPro" id="IPR050090">
    <property type="entry name" value="Tyrosine_recombinase_XerCD"/>
</dbReference>
<dbReference type="InterPro" id="IPR011010">
    <property type="entry name" value="DNA_brk_join_enz"/>
</dbReference>
<dbReference type="Proteomes" id="UP000593765">
    <property type="component" value="Chromosome"/>
</dbReference>
<dbReference type="RefSeq" id="WP_206292619.1">
    <property type="nucleotide sequence ID" value="NZ_CP063458.1"/>
</dbReference>
<dbReference type="EMBL" id="CP063458">
    <property type="protein sequence ID" value="QOV89572.1"/>
    <property type="molecule type" value="Genomic_DNA"/>
</dbReference>
<dbReference type="Gene3D" id="1.10.443.10">
    <property type="entry name" value="Intergrase catalytic core"/>
    <property type="match status" value="1"/>
</dbReference>
<keyword evidence="1" id="KW-0233">DNA recombination</keyword>
<dbReference type="GO" id="GO:0006310">
    <property type="term" value="P:DNA recombination"/>
    <property type="evidence" value="ECO:0007669"/>
    <property type="project" value="UniProtKB-KW"/>
</dbReference>
<feature type="domain" description="Tyr recombinase" evidence="2">
    <location>
        <begin position="401"/>
        <end position="446"/>
    </location>
</feature>
<dbReference type="InterPro" id="IPR002104">
    <property type="entry name" value="Integrase_catalytic"/>
</dbReference>
<evidence type="ECO:0000256" key="1">
    <source>
        <dbReference type="ARBA" id="ARBA00023172"/>
    </source>
</evidence>
<name>A0A7M2WWJ6_9BACT</name>
<dbReference type="AlphaFoldDB" id="A0A7M2WWJ6"/>
<dbReference type="GO" id="GO:0003677">
    <property type="term" value="F:DNA binding"/>
    <property type="evidence" value="ECO:0007669"/>
    <property type="project" value="InterPro"/>
</dbReference>
<dbReference type="Pfam" id="PF00589">
    <property type="entry name" value="Phage_integrase"/>
    <property type="match status" value="1"/>
</dbReference>
<reference evidence="3 4" key="1">
    <citation type="submission" date="2020-10" db="EMBL/GenBank/DDBJ databases">
        <title>Wide distribution of Phycisphaera-like planctomycetes from WD2101 soil group in peatlands and genome analysis of the first cultivated representative.</title>
        <authorList>
            <person name="Dedysh S.N."/>
            <person name="Beletsky A.V."/>
            <person name="Ivanova A."/>
            <person name="Kulichevskaya I.S."/>
            <person name="Suzina N.E."/>
            <person name="Philippov D.A."/>
            <person name="Rakitin A.L."/>
            <person name="Mardanov A.V."/>
            <person name="Ravin N.V."/>
        </authorList>
    </citation>
    <scope>NUCLEOTIDE SEQUENCE [LARGE SCALE GENOMIC DNA]</scope>
    <source>
        <strain evidence="3 4">M1803</strain>
    </source>
</reference>
<evidence type="ECO:0000313" key="4">
    <source>
        <dbReference type="Proteomes" id="UP000593765"/>
    </source>
</evidence>
<evidence type="ECO:0000313" key="3">
    <source>
        <dbReference type="EMBL" id="QOV89572.1"/>
    </source>
</evidence>
<sequence length="457" mass="51610">MPRPKATHPAYCLHRRSGRAYATIAGKQHTFPGPHGSDESRSAYDLLIAQWLKGGRVLPAVKGGTGPTVSMIACDFWRYAEKRYVAADGTPTGEAENYRYALRILRRLYANVPAVEFGPKKLKALREYALMDRTEQDDEGREVVVAGWSRTYCNRQVDRIQNIFRWAASEELIPVAVSQALDTVESLRYGTSGARETEAVVGVPDALVDATLPFLPPSIAAVVKLQRLTGARGGELLKLRTCDIDMTGDVWKFKPADHKTKHKGKVRVIRFGPQAKDILTEFLRPDVQTYLFRPVDANAWMIEQAKKRAADRKAPPPTPSRLARLADRNAVEFRPKYDKNAYALAVARACVVAFPLPGDLARVKVPCLKSNGRRHLRWETPEEWKARLGNCWLEVMRWRDDHHWHPHMLRHASASKIRRESDLDASRIILGHSEQAMTEHYAEVDDRRADEVIAKLG</sequence>
<organism evidence="3 4">
    <name type="scientific">Humisphaera borealis</name>
    <dbReference type="NCBI Taxonomy" id="2807512"/>
    <lineage>
        <taxon>Bacteria</taxon>
        <taxon>Pseudomonadati</taxon>
        <taxon>Planctomycetota</taxon>
        <taxon>Phycisphaerae</taxon>
        <taxon>Tepidisphaerales</taxon>
        <taxon>Tepidisphaeraceae</taxon>
        <taxon>Humisphaera</taxon>
    </lineage>
</organism>
<accession>A0A7M2WWJ6</accession>